<keyword evidence="2" id="KW-1185">Reference proteome</keyword>
<organism evidence="1 2">
    <name type="scientific">Wolfiporia cocos (strain MD-104)</name>
    <name type="common">Brown rot fungus</name>
    <dbReference type="NCBI Taxonomy" id="742152"/>
    <lineage>
        <taxon>Eukaryota</taxon>
        <taxon>Fungi</taxon>
        <taxon>Dikarya</taxon>
        <taxon>Basidiomycota</taxon>
        <taxon>Agaricomycotina</taxon>
        <taxon>Agaricomycetes</taxon>
        <taxon>Polyporales</taxon>
        <taxon>Phaeolaceae</taxon>
        <taxon>Wolfiporia</taxon>
    </lineage>
</organism>
<evidence type="ECO:0000313" key="1">
    <source>
        <dbReference type="EMBL" id="PCH34489.1"/>
    </source>
</evidence>
<feature type="non-terminal residue" evidence="1">
    <location>
        <position position="1"/>
    </location>
</feature>
<dbReference type="OrthoDB" id="6109at2759"/>
<dbReference type="EMBL" id="KB467831">
    <property type="protein sequence ID" value="PCH34489.1"/>
    <property type="molecule type" value="Genomic_DNA"/>
</dbReference>
<name>A0A2H3J6X5_WOLCO</name>
<dbReference type="STRING" id="742152.A0A2H3J6X5"/>
<dbReference type="AlphaFoldDB" id="A0A2H3J6X5"/>
<accession>A0A2H3J6X5</accession>
<proteinExistence type="predicted"/>
<sequence>YEFAQNEFVTCLDCGTLELMSSESGSRDFIAVRTTVNRGEDLAVKGVVCLSFSFTGTSIDCAH</sequence>
<protein>
    <submittedName>
        <fullName evidence="1">Uncharacterized protein</fullName>
    </submittedName>
</protein>
<reference evidence="1 2" key="1">
    <citation type="journal article" date="2012" name="Science">
        <title>The Paleozoic origin of enzymatic lignin decomposition reconstructed from 31 fungal genomes.</title>
        <authorList>
            <person name="Floudas D."/>
            <person name="Binder M."/>
            <person name="Riley R."/>
            <person name="Barry K."/>
            <person name="Blanchette R.A."/>
            <person name="Henrissat B."/>
            <person name="Martinez A.T."/>
            <person name="Otillar R."/>
            <person name="Spatafora J.W."/>
            <person name="Yadav J.S."/>
            <person name="Aerts A."/>
            <person name="Benoit I."/>
            <person name="Boyd A."/>
            <person name="Carlson A."/>
            <person name="Copeland A."/>
            <person name="Coutinho P.M."/>
            <person name="de Vries R.P."/>
            <person name="Ferreira P."/>
            <person name="Findley K."/>
            <person name="Foster B."/>
            <person name="Gaskell J."/>
            <person name="Glotzer D."/>
            <person name="Gorecki P."/>
            <person name="Heitman J."/>
            <person name="Hesse C."/>
            <person name="Hori C."/>
            <person name="Igarashi K."/>
            <person name="Jurgens J.A."/>
            <person name="Kallen N."/>
            <person name="Kersten P."/>
            <person name="Kohler A."/>
            <person name="Kuees U."/>
            <person name="Kumar T.K.A."/>
            <person name="Kuo A."/>
            <person name="LaButti K."/>
            <person name="Larrondo L.F."/>
            <person name="Lindquist E."/>
            <person name="Ling A."/>
            <person name="Lombard V."/>
            <person name="Lucas S."/>
            <person name="Lundell T."/>
            <person name="Martin R."/>
            <person name="McLaughlin D.J."/>
            <person name="Morgenstern I."/>
            <person name="Morin E."/>
            <person name="Murat C."/>
            <person name="Nagy L.G."/>
            <person name="Nolan M."/>
            <person name="Ohm R.A."/>
            <person name="Patyshakuliyeva A."/>
            <person name="Rokas A."/>
            <person name="Ruiz-Duenas F.J."/>
            <person name="Sabat G."/>
            <person name="Salamov A."/>
            <person name="Samejima M."/>
            <person name="Schmutz J."/>
            <person name="Slot J.C."/>
            <person name="St John F."/>
            <person name="Stenlid J."/>
            <person name="Sun H."/>
            <person name="Sun S."/>
            <person name="Syed K."/>
            <person name="Tsang A."/>
            <person name="Wiebenga A."/>
            <person name="Young D."/>
            <person name="Pisabarro A."/>
            <person name="Eastwood D.C."/>
            <person name="Martin F."/>
            <person name="Cullen D."/>
            <person name="Grigoriev I.V."/>
            <person name="Hibbett D.S."/>
        </authorList>
    </citation>
    <scope>NUCLEOTIDE SEQUENCE [LARGE SCALE GENOMIC DNA]</scope>
    <source>
        <strain evidence="1 2">MD-104</strain>
    </source>
</reference>
<evidence type="ECO:0000313" key="2">
    <source>
        <dbReference type="Proteomes" id="UP000218811"/>
    </source>
</evidence>
<gene>
    <name evidence="1" type="ORF">WOLCODRAFT_61791</name>
</gene>
<dbReference type="Proteomes" id="UP000218811">
    <property type="component" value="Unassembled WGS sequence"/>
</dbReference>